<gene>
    <name evidence="2" type="ORF">HXN26_10240</name>
</gene>
<sequence>MNKSLSKNLRRYLCLTVTIVLSVSVSAQKDFSSIQTGVDVGDAKIIETGVKSFEEIERRLPRRANSFDDDNSEHHATKGWGLNYEYYKYTYPTINTKGETIILTALAAMPTNYDVPINNIILGCHATITDNKSTPSEYIKSGDWKTDVGMLIMHAKSKSASELGYNCLVILPDYQGYGNTRYQAHPYLAQEITARQSVDALRYGIELYKKSKKGRAKIRDGWKTICVGYSQGGSVAMACHRFMETNFLDKDLHLGGSVCGDGPYDPIATMKFSVEEDKVFMPVAIPLILKGMLDYNPYMRRHKAKDYFTEKFLKTGILDWIELKEQNVLDIQKALRKFYKFHKDKRGDYLKASEIFTPEVFAFMSKKIKGEPTEKNPKFDDLYSALNVNNLTENWKPKYPIYLFHSKVDEVVPIGNAESAYQRMRTDKNPNIIKYTYVESGGHIMSGLAFFFAIFGKSYEQKAVEAIAGGERTWNLFNP</sequence>
<dbReference type="InterPro" id="IPR029058">
    <property type="entry name" value="AB_hydrolase_fold"/>
</dbReference>
<name>A0A930HNP6_9BACT</name>
<reference evidence="2" key="1">
    <citation type="submission" date="2020-04" db="EMBL/GenBank/DDBJ databases">
        <title>Deep metagenomics examines the oral microbiome during advanced dental caries in children, revealing novel taxa and co-occurrences with host molecules.</title>
        <authorList>
            <person name="Baker J.L."/>
            <person name="Morton J.T."/>
            <person name="Dinis M."/>
            <person name="Alvarez R."/>
            <person name="Tran N.C."/>
            <person name="Knight R."/>
            <person name="Edlund A."/>
        </authorList>
    </citation>
    <scope>NUCLEOTIDE SEQUENCE</scope>
    <source>
        <strain evidence="2">JCVI_44_bin.5</strain>
    </source>
</reference>
<proteinExistence type="predicted"/>
<feature type="signal peptide" evidence="1">
    <location>
        <begin position="1"/>
        <end position="27"/>
    </location>
</feature>
<dbReference type="AlphaFoldDB" id="A0A930HNP6"/>
<dbReference type="Proteomes" id="UP000771736">
    <property type="component" value="Unassembled WGS sequence"/>
</dbReference>
<dbReference type="RefSeq" id="WP_273161130.1">
    <property type="nucleotide sequence ID" value="NZ_JABZSJ010000078.1"/>
</dbReference>
<dbReference type="PANTHER" id="PTHR34853">
    <property type="match status" value="1"/>
</dbReference>
<dbReference type="GO" id="GO:0016042">
    <property type="term" value="P:lipid catabolic process"/>
    <property type="evidence" value="ECO:0007669"/>
    <property type="project" value="InterPro"/>
</dbReference>
<dbReference type="EMBL" id="JABZSJ010000078">
    <property type="protein sequence ID" value="MBF1385199.1"/>
    <property type="molecule type" value="Genomic_DNA"/>
</dbReference>
<keyword evidence="2" id="KW-0378">Hydrolase</keyword>
<dbReference type="Pfam" id="PF03583">
    <property type="entry name" value="LIP"/>
    <property type="match status" value="1"/>
</dbReference>
<organism evidence="2 3">
    <name type="scientific">Prevotella aurantiaca</name>
    <dbReference type="NCBI Taxonomy" id="596085"/>
    <lineage>
        <taxon>Bacteria</taxon>
        <taxon>Pseudomonadati</taxon>
        <taxon>Bacteroidota</taxon>
        <taxon>Bacteroidia</taxon>
        <taxon>Bacteroidales</taxon>
        <taxon>Prevotellaceae</taxon>
        <taxon>Prevotella</taxon>
    </lineage>
</organism>
<dbReference type="PANTHER" id="PTHR34853:SF1">
    <property type="entry name" value="LIPASE 5"/>
    <property type="match status" value="1"/>
</dbReference>
<keyword evidence="1" id="KW-0732">Signal</keyword>
<evidence type="ECO:0000313" key="3">
    <source>
        <dbReference type="Proteomes" id="UP000771736"/>
    </source>
</evidence>
<evidence type="ECO:0000313" key="2">
    <source>
        <dbReference type="EMBL" id="MBF1385199.1"/>
    </source>
</evidence>
<dbReference type="InterPro" id="IPR005152">
    <property type="entry name" value="Lipase_secreted"/>
</dbReference>
<evidence type="ECO:0000256" key="1">
    <source>
        <dbReference type="SAM" id="SignalP"/>
    </source>
</evidence>
<dbReference type="GO" id="GO:0004806">
    <property type="term" value="F:triacylglycerol lipase activity"/>
    <property type="evidence" value="ECO:0007669"/>
    <property type="project" value="InterPro"/>
</dbReference>
<protein>
    <submittedName>
        <fullName evidence="2">Alpha/beta hydrolase</fullName>
    </submittedName>
</protein>
<dbReference type="Gene3D" id="3.40.50.1820">
    <property type="entry name" value="alpha/beta hydrolase"/>
    <property type="match status" value="2"/>
</dbReference>
<accession>A0A930HNP6</accession>
<feature type="chain" id="PRO_5036933846" evidence="1">
    <location>
        <begin position="28"/>
        <end position="479"/>
    </location>
</feature>
<comment type="caution">
    <text evidence="2">The sequence shown here is derived from an EMBL/GenBank/DDBJ whole genome shotgun (WGS) entry which is preliminary data.</text>
</comment>
<dbReference type="SUPFAM" id="SSF53474">
    <property type="entry name" value="alpha/beta-Hydrolases"/>
    <property type="match status" value="1"/>
</dbReference>